<keyword evidence="2" id="KW-0813">Transport</keyword>
<dbReference type="Gene3D" id="2.60.40.1120">
    <property type="entry name" value="Carboxypeptidase-like, regulatory domain"/>
    <property type="match status" value="1"/>
</dbReference>
<comment type="subcellular location">
    <subcellularLocation>
        <location evidence="1">Cell outer membrane</location>
        <topology evidence="1">Multi-pass membrane protein</topology>
    </subcellularLocation>
</comment>
<feature type="signal peptide" evidence="11">
    <location>
        <begin position="1"/>
        <end position="21"/>
    </location>
</feature>
<evidence type="ECO:0000313" key="15">
    <source>
        <dbReference type="Proteomes" id="UP001220610"/>
    </source>
</evidence>
<dbReference type="InterPro" id="IPR000531">
    <property type="entry name" value="Beta-barrel_TonB"/>
</dbReference>
<dbReference type="GO" id="GO:0009279">
    <property type="term" value="C:cell outer membrane"/>
    <property type="evidence" value="ECO:0007669"/>
    <property type="project" value="UniProtKB-SubCell"/>
</dbReference>
<dbReference type="GO" id="GO:0015344">
    <property type="term" value="F:siderophore uptake transmembrane transporter activity"/>
    <property type="evidence" value="ECO:0007669"/>
    <property type="project" value="TreeGrafter"/>
</dbReference>
<dbReference type="InterPro" id="IPR039426">
    <property type="entry name" value="TonB-dep_rcpt-like"/>
</dbReference>
<evidence type="ECO:0000259" key="12">
    <source>
        <dbReference type="Pfam" id="PF00593"/>
    </source>
</evidence>
<dbReference type="InterPro" id="IPR012910">
    <property type="entry name" value="Plug_dom"/>
</dbReference>
<dbReference type="InterPro" id="IPR008969">
    <property type="entry name" value="CarboxyPept-like_regulatory"/>
</dbReference>
<evidence type="ECO:0000256" key="2">
    <source>
        <dbReference type="ARBA" id="ARBA00022448"/>
    </source>
</evidence>
<evidence type="ECO:0000256" key="7">
    <source>
        <dbReference type="ARBA" id="ARBA00023136"/>
    </source>
</evidence>
<proteinExistence type="inferred from homology"/>
<dbReference type="PANTHER" id="PTHR30069:SF29">
    <property type="entry name" value="HEMOGLOBIN AND HEMOGLOBIN-HAPTOGLOBIN-BINDING PROTEIN 1-RELATED"/>
    <property type="match status" value="1"/>
</dbReference>
<evidence type="ECO:0000259" key="13">
    <source>
        <dbReference type="Pfam" id="PF07715"/>
    </source>
</evidence>
<dbReference type="Proteomes" id="UP001220610">
    <property type="component" value="Chromosome"/>
</dbReference>
<keyword evidence="5 11" id="KW-0732">Signal</keyword>
<keyword evidence="4" id="KW-0812">Transmembrane</keyword>
<dbReference type="SUPFAM" id="SSF49464">
    <property type="entry name" value="Carboxypeptidase regulatory domain-like"/>
    <property type="match status" value="1"/>
</dbReference>
<dbReference type="Pfam" id="PF13715">
    <property type="entry name" value="CarbopepD_reg_2"/>
    <property type="match status" value="1"/>
</dbReference>
<keyword evidence="3" id="KW-1134">Transmembrane beta strand</keyword>
<keyword evidence="9" id="KW-0998">Cell outer membrane</keyword>
<evidence type="ECO:0000256" key="9">
    <source>
        <dbReference type="ARBA" id="ARBA00023237"/>
    </source>
</evidence>
<comment type="similarity">
    <text evidence="10">Belongs to the TonB-dependent receptor family.</text>
</comment>
<evidence type="ECO:0000256" key="6">
    <source>
        <dbReference type="ARBA" id="ARBA00023077"/>
    </source>
</evidence>
<dbReference type="Pfam" id="PF00593">
    <property type="entry name" value="TonB_dep_Rec_b-barrel"/>
    <property type="match status" value="1"/>
</dbReference>
<dbReference type="InterPro" id="IPR037066">
    <property type="entry name" value="Plug_dom_sf"/>
</dbReference>
<dbReference type="GO" id="GO:0044718">
    <property type="term" value="P:siderophore transmembrane transport"/>
    <property type="evidence" value="ECO:0007669"/>
    <property type="project" value="TreeGrafter"/>
</dbReference>
<feature type="chain" id="PRO_5042582786" evidence="11">
    <location>
        <begin position="22"/>
        <end position="1019"/>
    </location>
</feature>
<evidence type="ECO:0000256" key="1">
    <source>
        <dbReference type="ARBA" id="ARBA00004571"/>
    </source>
</evidence>
<dbReference type="AlphaFoldDB" id="A0AAJ5WN54"/>
<evidence type="ECO:0000256" key="10">
    <source>
        <dbReference type="RuleBase" id="RU003357"/>
    </source>
</evidence>
<dbReference type="InterPro" id="IPR036942">
    <property type="entry name" value="Beta-barrel_TonB_sf"/>
</dbReference>
<dbReference type="Gene3D" id="2.40.170.20">
    <property type="entry name" value="TonB-dependent receptor, beta-barrel domain"/>
    <property type="match status" value="1"/>
</dbReference>
<dbReference type="EMBL" id="CP119311">
    <property type="protein sequence ID" value="WEK33657.1"/>
    <property type="molecule type" value="Genomic_DNA"/>
</dbReference>
<reference evidence="14" key="1">
    <citation type="submission" date="2023-03" db="EMBL/GenBank/DDBJ databases">
        <title>Andean soil-derived lignocellulolytic bacterial consortium as a source of novel taxa and putative plastic-active enzymes.</title>
        <authorList>
            <person name="Diaz-Garcia L."/>
            <person name="Chuvochina M."/>
            <person name="Feuerriegel G."/>
            <person name="Bunk B."/>
            <person name="Sproer C."/>
            <person name="Streit W.R."/>
            <person name="Rodriguez L.M."/>
            <person name="Overmann J."/>
            <person name="Jimenez D.J."/>
        </authorList>
    </citation>
    <scope>NUCLEOTIDE SEQUENCE</scope>
    <source>
        <strain evidence="14">MAG 7</strain>
    </source>
</reference>
<dbReference type="Gene3D" id="2.170.130.10">
    <property type="entry name" value="TonB-dependent receptor, plug domain"/>
    <property type="match status" value="1"/>
</dbReference>
<organism evidence="14 15">
    <name type="scientific">Candidatus Pseudobacter hemicellulosilyticus</name>
    <dbReference type="NCBI Taxonomy" id="3121375"/>
    <lineage>
        <taxon>Bacteria</taxon>
        <taxon>Pseudomonadati</taxon>
        <taxon>Bacteroidota</taxon>
        <taxon>Chitinophagia</taxon>
        <taxon>Chitinophagales</taxon>
        <taxon>Chitinophagaceae</taxon>
        <taxon>Pseudobacter</taxon>
    </lineage>
</organism>
<evidence type="ECO:0000256" key="3">
    <source>
        <dbReference type="ARBA" id="ARBA00022452"/>
    </source>
</evidence>
<accession>A0AAJ5WN54</accession>
<dbReference type="SUPFAM" id="SSF56935">
    <property type="entry name" value="Porins"/>
    <property type="match status" value="1"/>
</dbReference>
<keyword evidence="8 14" id="KW-0675">Receptor</keyword>
<dbReference type="Pfam" id="PF07715">
    <property type="entry name" value="Plug"/>
    <property type="match status" value="1"/>
</dbReference>
<feature type="domain" description="TonB-dependent receptor-like beta-barrel" evidence="12">
    <location>
        <begin position="428"/>
        <end position="986"/>
    </location>
</feature>
<protein>
    <submittedName>
        <fullName evidence="14">TonB-dependent receptor</fullName>
    </submittedName>
</protein>
<evidence type="ECO:0000256" key="11">
    <source>
        <dbReference type="SAM" id="SignalP"/>
    </source>
</evidence>
<keyword evidence="7 10" id="KW-0472">Membrane</keyword>
<evidence type="ECO:0000313" key="14">
    <source>
        <dbReference type="EMBL" id="WEK33657.1"/>
    </source>
</evidence>
<gene>
    <name evidence="14" type="ORF">P0Y53_14285</name>
</gene>
<evidence type="ECO:0000256" key="8">
    <source>
        <dbReference type="ARBA" id="ARBA00023170"/>
    </source>
</evidence>
<sequence length="1019" mass="114322">MRRKTAVFLLMLCCGALAGYAQTSGKSLKEALALITKEKKARFVFERQVVEGLTVQYDWSQIKTQPATDILDSLLQQVGLYSLPVGNNYYAIKKVKKPAENKSATIFTVVPGSTTRTGSIYRDSLMLIVTAKGVSIKGVVMERSTNKPVEAATVQVLPYDLYAVTGRDGSYSFRDIPEGRIRVLVSALSMVPQEREVDISVIEQRYVPFYLATQALNLQEVQVVALENKTGSTASTISKSAIEHLQATSLADVLQLLPGGIANNPDFSGVSRASLRQVNPDNVGSLGTALLVNGAPISNNANMQVSNTATGGANASFSTSSGAGVDLRQFSADNVESIEVIRGVPSVEYGDLTSGAIIVKTKAGVDPFSLKARINPRITQLAAGKGFALGANGGTMHADLDYTRSFDDQRFTFEGYHRVTGSVLYSKKFGTRRPFSTNTGFSYSMNLDEQKQDPDDKRYQYVRKAQDYNYRFNSEGRWDLGRQFARQLQYSVMVNYAVQKSFQSQLLSGYIYPMSYATDNATQPGVFVPSEYTSELWVDGKPLNVFAKLTNSFFHHGNWLNHRVLMGAEWKTDVNSGQGKTYDLSRPPQMLSSTAARPRAYKDIPALNQLSFYVEDKMHADLLGRRMTLQAGIRFDNIQPTGIWSTEQKTVAAPRFNWSYDLLKNFSIRAGYGITAKAPTLLYLYPQEAYYDLISYNRYTSADPNERLVMITTHKLNAENPELKVMKNRKSELGFDWSLGRKKRLTVTAFYEKMTNGYGFAVAPWSLGLLPVPIYEASSFPAGQPPVLNPEPARIDTFVADYLVPLNNRTNTNKGIEFDLDLGRFNSIRTSFILNGAWIRSTSVSSEVTVMKRSFNGQDPMRIAVYDKGRGTESERFSTTLRMIHNIPELRFLVSLSVQTIWKEQNRNIGYDSLPIAYIHSRTGETITLADHERQALNRIADRDLVETFSDGYFRTERWDPLWLFNLRLTKEIGKNMSFSFFANNVFAHRPLQQSTRYYTNYVRRNPEFFFGTEIGIKF</sequence>
<evidence type="ECO:0000256" key="4">
    <source>
        <dbReference type="ARBA" id="ARBA00022692"/>
    </source>
</evidence>
<keyword evidence="6 10" id="KW-0798">TonB box</keyword>
<name>A0AAJ5WN54_9BACT</name>
<dbReference type="PANTHER" id="PTHR30069">
    <property type="entry name" value="TONB-DEPENDENT OUTER MEMBRANE RECEPTOR"/>
    <property type="match status" value="1"/>
</dbReference>
<feature type="domain" description="TonB-dependent receptor plug" evidence="13">
    <location>
        <begin position="229"/>
        <end position="355"/>
    </location>
</feature>
<evidence type="ECO:0000256" key="5">
    <source>
        <dbReference type="ARBA" id="ARBA00022729"/>
    </source>
</evidence>